<reference evidence="2 3" key="1">
    <citation type="submission" date="2018-01" db="EMBL/GenBank/DDBJ databases">
        <title>Whole genome sequencing of Histamine producing bacteria.</title>
        <authorList>
            <person name="Butler K."/>
        </authorList>
    </citation>
    <scope>NUCLEOTIDE SEQUENCE [LARGE SCALE GENOMIC DNA]</scope>
    <source>
        <strain evidence="2 3">DSM 100436</strain>
    </source>
</reference>
<proteinExistence type="predicted"/>
<accession>A0A2T3NV73</accession>
<evidence type="ECO:0000313" key="3">
    <source>
        <dbReference type="Proteomes" id="UP000241771"/>
    </source>
</evidence>
<feature type="region of interest" description="Disordered" evidence="1">
    <location>
        <begin position="252"/>
        <end position="279"/>
    </location>
</feature>
<sequence length="279" mass="32853">MNSAIFVGSVRHRRFTPVEHSFIYPMFMPLIDLDEVSELEKSVTGFGRQLFNFARFNATDYVCKPTSKGDGVTDLKQSVIERVEKLTGERVEGKILMLCQIRYAGIYFSPLNLYYLYDKEGRWQWVLAEVSNTPWNERHYYALPATERWDDTKWKENKSFHVSPFNPMSQRYYWQLKPPEKRLFVQLDIHDEASNKKVLDATMALKRQPFTTKVLWSLLAQTPIQTVKIVFGIYWQALKLWLKKVPFHSHPNCDKPQSQTSNTEINKAMDNRQQKTREG</sequence>
<gene>
    <name evidence="2" type="ORF">C9I98_09000</name>
</gene>
<organism evidence="2 3">
    <name type="scientific">Photobacterium sanctipauli</name>
    <dbReference type="NCBI Taxonomy" id="1342794"/>
    <lineage>
        <taxon>Bacteria</taxon>
        <taxon>Pseudomonadati</taxon>
        <taxon>Pseudomonadota</taxon>
        <taxon>Gammaproteobacteria</taxon>
        <taxon>Vibrionales</taxon>
        <taxon>Vibrionaceae</taxon>
        <taxon>Photobacterium</taxon>
    </lineage>
</organism>
<comment type="caution">
    <text evidence="2">The sequence shown here is derived from an EMBL/GenBank/DDBJ whole genome shotgun (WGS) entry which is preliminary data.</text>
</comment>
<dbReference type="AlphaFoldDB" id="A0A2T3NV73"/>
<dbReference type="PANTHER" id="PTHR33973:SF4">
    <property type="entry name" value="OS07G0153300 PROTEIN"/>
    <property type="match status" value="1"/>
</dbReference>
<dbReference type="EMBL" id="PYMA01000004">
    <property type="protein sequence ID" value="PSW20183.1"/>
    <property type="molecule type" value="Genomic_DNA"/>
</dbReference>
<evidence type="ECO:0000313" key="2">
    <source>
        <dbReference type="EMBL" id="PSW20183.1"/>
    </source>
</evidence>
<dbReference type="Proteomes" id="UP000241771">
    <property type="component" value="Unassembled WGS sequence"/>
</dbReference>
<dbReference type="InterPro" id="IPR010775">
    <property type="entry name" value="DUF1365"/>
</dbReference>
<keyword evidence="3" id="KW-1185">Reference proteome</keyword>
<dbReference type="PANTHER" id="PTHR33973">
    <property type="entry name" value="OS07G0153300 PROTEIN"/>
    <property type="match status" value="1"/>
</dbReference>
<dbReference type="RefSeq" id="WP_036832466.1">
    <property type="nucleotide sequence ID" value="NZ_JGVO01001625.1"/>
</dbReference>
<feature type="compositionally biased region" description="Basic and acidic residues" evidence="1">
    <location>
        <begin position="267"/>
        <end position="279"/>
    </location>
</feature>
<protein>
    <submittedName>
        <fullName evidence="2">DUF1365 domain-containing protein</fullName>
    </submittedName>
</protein>
<evidence type="ECO:0000256" key="1">
    <source>
        <dbReference type="SAM" id="MobiDB-lite"/>
    </source>
</evidence>
<feature type="compositionally biased region" description="Polar residues" evidence="1">
    <location>
        <begin position="255"/>
        <end position="265"/>
    </location>
</feature>
<dbReference type="Pfam" id="PF07103">
    <property type="entry name" value="DUF1365"/>
    <property type="match status" value="1"/>
</dbReference>
<name>A0A2T3NV73_9GAMM</name>
<dbReference type="OrthoDB" id="9778801at2"/>